<dbReference type="OrthoDB" id="6659650at2"/>
<proteinExistence type="predicted"/>
<dbReference type="InterPro" id="IPR016161">
    <property type="entry name" value="Ald_DH/histidinol_DH"/>
</dbReference>
<gene>
    <name evidence="4" type="ORF">KY46_12635</name>
</gene>
<accession>A0A0F5VBD9</accession>
<dbReference type="RefSeq" id="WP_046220996.1">
    <property type="nucleotide sequence ID" value="NZ_JWYV01000010.1"/>
</dbReference>
<dbReference type="PANTHER" id="PTHR42862">
    <property type="entry name" value="DELTA-1-PYRROLINE-5-CARBOXYLATE DEHYDROGENASE 1, ISOFORM A-RELATED"/>
    <property type="match status" value="1"/>
</dbReference>
<keyword evidence="2" id="KW-0520">NAD</keyword>
<dbReference type="STRING" id="265726.KY46_12635"/>
<keyword evidence="5" id="KW-1185">Reference proteome</keyword>
<dbReference type="Gene3D" id="3.40.605.10">
    <property type="entry name" value="Aldehyde Dehydrogenase, Chain A, domain 1"/>
    <property type="match status" value="1"/>
</dbReference>
<dbReference type="GO" id="GO:0010133">
    <property type="term" value="P:L-proline catabolic process to L-glutamate"/>
    <property type="evidence" value="ECO:0007669"/>
    <property type="project" value="TreeGrafter"/>
</dbReference>
<reference evidence="4 5" key="1">
    <citation type="submission" date="2014-12" db="EMBL/GenBank/DDBJ databases">
        <title>Mercury Reductase activity and rhizosphere competence traits in the genome of root associated Photobacterium halotolerans MELD1.</title>
        <authorList>
            <person name="Mathew D.C."/>
            <person name="Huang C.-C."/>
        </authorList>
    </citation>
    <scope>NUCLEOTIDE SEQUENCE [LARGE SCALE GENOMIC DNA]</scope>
    <source>
        <strain evidence="4 5">MELD1</strain>
    </source>
</reference>
<organism evidence="4 5">
    <name type="scientific">Photobacterium halotolerans</name>
    <dbReference type="NCBI Taxonomy" id="265726"/>
    <lineage>
        <taxon>Bacteria</taxon>
        <taxon>Pseudomonadati</taxon>
        <taxon>Pseudomonadota</taxon>
        <taxon>Gammaproteobacteria</taxon>
        <taxon>Vibrionales</taxon>
        <taxon>Vibrionaceae</taxon>
        <taxon>Photobacterium</taxon>
    </lineage>
</organism>
<dbReference type="PANTHER" id="PTHR42862:SF1">
    <property type="entry name" value="DELTA-1-PYRROLINE-5-CARBOXYLATE DEHYDROGENASE 2, ISOFORM A-RELATED"/>
    <property type="match status" value="1"/>
</dbReference>
<dbReference type="InterPro" id="IPR015590">
    <property type="entry name" value="Aldehyde_DH_dom"/>
</dbReference>
<protein>
    <submittedName>
        <fullName evidence="4">Proline dehydrogenase</fullName>
    </submittedName>
</protein>
<evidence type="ECO:0000256" key="1">
    <source>
        <dbReference type="ARBA" id="ARBA00023002"/>
    </source>
</evidence>
<evidence type="ECO:0000313" key="4">
    <source>
        <dbReference type="EMBL" id="KKC99490.1"/>
    </source>
</evidence>
<name>A0A0F5VBD9_9GAMM</name>
<dbReference type="Proteomes" id="UP000033633">
    <property type="component" value="Unassembled WGS sequence"/>
</dbReference>
<evidence type="ECO:0000256" key="2">
    <source>
        <dbReference type="ARBA" id="ARBA00023027"/>
    </source>
</evidence>
<dbReference type="Pfam" id="PF00171">
    <property type="entry name" value="Aldedh"/>
    <property type="match status" value="1"/>
</dbReference>
<comment type="caution">
    <text evidence="4">The sequence shown here is derived from an EMBL/GenBank/DDBJ whole genome shotgun (WGS) entry which is preliminary data.</text>
</comment>
<dbReference type="InterPro" id="IPR016162">
    <property type="entry name" value="Ald_DH_N"/>
</dbReference>
<dbReference type="AlphaFoldDB" id="A0A0F5VBD9"/>
<dbReference type="GO" id="GO:0009898">
    <property type="term" value="C:cytoplasmic side of plasma membrane"/>
    <property type="evidence" value="ECO:0007669"/>
    <property type="project" value="TreeGrafter"/>
</dbReference>
<feature type="domain" description="Aldehyde dehydrogenase" evidence="3">
    <location>
        <begin position="53"/>
        <end position="175"/>
    </location>
</feature>
<evidence type="ECO:0000313" key="5">
    <source>
        <dbReference type="Proteomes" id="UP000033633"/>
    </source>
</evidence>
<dbReference type="GO" id="GO:0003842">
    <property type="term" value="F:L-glutamate gamma-semialdehyde dehydrogenase activity"/>
    <property type="evidence" value="ECO:0007669"/>
    <property type="project" value="TreeGrafter"/>
</dbReference>
<dbReference type="PATRIC" id="fig|265726.11.peg.736"/>
<dbReference type="InterPro" id="IPR050485">
    <property type="entry name" value="Proline_metab_enzyme"/>
</dbReference>
<sequence>MTTSIQALVDQSNAAWENWNGQGYEKRITKLTQWSSTLDANVAAMVAFQCRNANEHVAETELMPGPTGETNELYCAGRGVFVVTAEANAPLVAVAGQLTAALVTGNTVLLSLPEGYEKSAQQIVTELEKAELPKGVVQSVSTDELDVFVRHAGVAGVVFAGKRETALSLSRDLAARDGLLGQLIAESDFESYPVIGSPTYSLRFVTERTRTINITAVGGNATLLELGSGEEAH</sequence>
<dbReference type="SUPFAM" id="SSF53720">
    <property type="entry name" value="ALDH-like"/>
    <property type="match status" value="1"/>
</dbReference>
<keyword evidence="1" id="KW-0560">Oxidoreductase</keyword>
<dbReference type="EMBL" id="JWYV01000010">
    <property type="protein sequence ID" value="KKC99490.1"/>
    <property type="molecule type" value="Genomic_DNA"/>
</dbReference>
<evidence type="ECO:0000259" key="3">
    <source>
        <dbReference type="Pfam" id="PF00171"/>
    </source>
</evidence>